<name>X1JIU6_9ZZZZ</name>
<protein>
    <recommendedName>
        <fullName evidence="2">Rod shape-determining protein</fullName>
    </recommendedName>
</protein>
<proteinExistence type="predicted"/>
<sequence length="32" mass="3298">LAENPISCVALGAGTVLDNIHVLRSGLVSSYK</sequence>
<accession>X1JIU6</accession>
<evidence type="ECO:0000313" key="1">
    <source>
        <dbReference type="EMBL" id="GAH93962.1"/>
    </source>
</evidence>
<comment type="caution">
    <text evidence="1">The sequence shown here is derived from an EMBL/GenBank/DDBJ whole genome shotgun (WGS) entry which is preliminary data.</text>
</comment>
<dbReference type="EMBL" id="BARU01048170">
    <property type="protein sequence ID" value="GAH93962.1"/>
    <property type="molecule type" value="Genomic_DNA"/>
</dbReference>
<evidence type="ECO:0008006" key="2">
    <source>
        <dbReference type="Google" id="ProtNLM"/>
    </source>
</evidence>
<dbReference type="AlphaFoldDB" id="X1JIU6"/>
<organism evidence="1">
    <name type="scientific">marine sediment metagenome</name>
    <dbReference type="NCBI Taxonomy" id="412755"/>
    <lineage>
        <taxon>unclassified sequences</taxon>
        <taxon>metagenomes</taxon>
        <taxon>ecological metagenomes</taxon>
    </lineage>
</organism>
<feature type="non-terminal residue" evidence="1">
    <location>
        <position position="1"/>
    </location>
</feature>
<reference evidence="1" key="1">
    <citation type="journal article" date="2014" name="Front. Microbiol.">
        <title>High frequency of phylogenetically diverse reductive dehalogenase-homologous genes in deep subseafloor sedimentary metagenomes.</title>
        <authorList>
            <person name="Kawai M."/>
            <person name="Futagami T."/>
            <person name="Toyoda A."/>
            <person name="Takaki Y."/>
            <person name="Nishi S."/>
            <person name="Hori S."/>
            <person name="Arai W."/>
            <person name="Tsubouchi T."/>
            <person name="Morono Y."/>
            <person name="Uchiyama I."/>
            <person name="Ito T."/>
            <person name="Fujiyama A."/>
            <person name="Inagaki F."/>
            <person name="Takami H."/>
        </authorList>
    </citation>
    <scope>NUCLEOTIDE SEQUENCE</scope>
    <source>
        <strain evidence="1">Expedition CK06-06</strain>
    </source>
</reference>
<gene>
    <name evidence="1" type="ORF">S03H2_71748</name>
</gene>